<dbReference type="InterPro" id="IPR002044">
    <property type="entry name" value="CBM20"/>
</dbReference>
<dbReference type="RefSeq" id="WP_116679135.1">
    <property type="nucleotide sequence ID" value="NZ_QEKY01000006.1"/>
</dbReference>
<evidence type="ECO:0000256" key="11">
    <source>
        <dbReference type="ARBA" id="ARBA00022807"/>
    </source>
</evidence>
<evidence type="ECO:0000256" key="7">
    <source>
        <dbReference type="ARBA" id="ARBA00022490"/>
    </source>
</evidence>
<accession>A0A2U1FHI4</accession>
<dbReference type="InterPro" id="IPR013784">
    <property type="entry name" value="Carb-bd-like_fold"/>
</dbReference>
<dbReference type="Pfam" id="PF00686">
    <property type="entry name" value="CBM_20"/>
    <property type="match status" value="2"/>
</dbReference>
<dbReference type="InterPro" id="IPR013783">
    <property type="entry name" value="Ig-like_fold"/>
</dbReference>
<organism evidence="17 18">
    <name type="scientific">Porphyromonas loveana</name>
    <dbReference type="NCBI Taxonomy" id="1884669"/>
    <lineage>
        <taxon>Bacteria</taxon>
        <taxon>Pseudomonadati</taxon>
        <taxon>Bacteroidota</taxon>
        <taxon>Bacteroidia</taxon>
        <taxon>Bacteroidales</taxon>
        <taxon>Porphyromonadaceae</taxon>
        <taxon>Porphyromonas</taxon>
    </lineage>
</organism>
<keyword evidence="8" id="KW-0645">Protease</keyword>
<reference evidence="17 18" key="1">
    <citation type="submission" date="2018-04" db="EMBL/GenBank/DDBJ databases">
        <title>Genomic Encyclopedia of Type Strains, Phase IV (KMG-IV): sequencing the most valuable type-strain genomes for metagenomic binning, comparative biology and taxonomic classification.</title>
        <authorList>
            <person name="Goeker M."/>
        </authorList>
    </citation>
    <scope>NUCLEOTIDE SEQUENCE [LARGE SCALE GENOMIC DNA]</scope>
    <source>
        <strain evidence="17 18">DSM 28520</strain>
    </source>
</reference>
<keyword evidence="7" id="KW-0963">Cytoplasm</keyword>
<evidence type="ECO:0000256" key="13">
    <source>
        <dbReference type="ARBA" id="ARBA00023277"/>
    </source>
</evidence>
<dbReference type="Pfam" id="PF02446">
    <property type="entry name" value="Glyco_hydro_77"/>
    <property type="match status" value="1"/>
</dbReference>
<evidence type="ECO:0000259" key="16">
    <source>
        <dbReference type="PROSITE" id="PS51166"/>
    </source>
</evidence>
<evidence type="ECO:0000256" key="5">
    <source>
        <dbReference type="ARBA" id="ARBA00012560"/>
    </source>
</evidence>
<dbReference type="OrthoDB" id="9811841at2"/>
<dbReference type="InterPro" id="IPR003385">
    <property type="entry name" value="Glyco_hydro_77"/>
</dbReference>
<evidence type="ECO:0000256" key="3">
    <source>
        <dbReference type="ARBA" id="ARBA00005684"/>
    </source>
</evidence>
<dbReference type="PANTHER" id="PTHR32518:SF3">
    <property type="entry name" value="4-ALPHA-GLUCANOTRANSFERASE"/>
    <property type="match status" value="1"/>
</dbReference>
<keyword evidence="18" id="KW-1185">Reference proteome</keyword>
<proteinExistence type="inferred from homology"/>
<keyword evidence="11" id="KW-0378">Hydrolase</keyword>
<keyword evidence="9" id="KW-0328">Glycosyltransferase</keyword>
<gene>
    <name evidence="17" type="ORF">C7382_10678</name>
</gene>
<feature type="domain" description="CBM20" evidence="16">
    <location>
        <begin position="1"/>
        <end position="99"/>
    </location>
</feature>
<dbReference type="GO" id="GO:2001070">
    <property type="term" value="F:starch binding"/>
    <property type="evidence" value="ECO:0007669"/>
    <property type="project" value="InterPro"/>
</dbReference>
<evidence type="ECO:0000256" key="14">
    <source>
        <dbReference type="ARBA" id="ARBA00031423"/>
    </source>
</evidence>
<dbReference type="GO" id="GO:0005737">
    <property type="term" value="C:cytoplasm"/>
    <property type="evidence" value="ECO:0007669"/>
    <property type="project" value="UniProtKB-SubCell"/>
</dbReference>
<comment type="subcellular location">
    <subcellularLocation>
        <location evidence="2">Cytoplasm</location>
    </subcellularLocation>
</comment>
<dbReference type="Proteomes" id="UP000245462">
    <property type="component" value="Unassembled WGS sequence"/>
</dbReference>
<evidence type="ECO:0000256" key="9">
    <source>
        <dbReference type="ARBA" id="ARBA00022676"/>
    </source>
</evidence>
<evidence type="ECO:0000256" key="8">
    <source>
        <dbReference type="ARBA" id="ARBA00022670"/>
    </source>
</evidence>
<keyword evidence="11" id="KW-0788">Thiol protease</keyword>
<evidence type="ECO:0000313" key="18">
    <source>
        <dbReference type="Proteomes" id="UP000245462"/>
    </source>
</evidence>
<evidence type="ECO:0000256" key="6">
    <source>
        <dbReference type="ARBA" id="ARBA00020295"/>
    </source>
</evidence>
<dbReference type="SUPFAM" id="SSF51445">
    <property type="entry name" value="(Trans)glycosidases"/>
    <property type="match status" value="1"/>
</dbReference>
<comment type="catalytic activity">
    <reaction evidence="1">
        <text>Transfers a segment of a (1-&gt;4)-alpha-D-glucan to a new position in an acceptor, which may be glucose or a (1-&gt;4)-alpha-D-glucan.</text>
        <dbReference type="EC" id="2.4.1.25"/>
    </reaction>
</comment>
<keyword evidence="10 17" id="KW-0808">Transferase</keyword>
<keyword evidence="13" id="KW-0119">Carbohydrate metabolism</keyword>
<dbReference type="GeneID" id="94550584"/>
<dbReference type="PANTHER" id="PTHR32518">
    <property type="match status" value="1"/>
</dbReference>
<dbReference type="GO" id="GO:0005975">
    <property type="term" value="P:carbohydrate metabolic process"/>
    <property type="evidence" value="ECO:0007669"/>
    <property type="project" value="InterPro"/>
</dbReference>
<evidence type="ECO:0000256" key="12">
    <source>
        <dbReference type="ARBA" id="ARBA00023026"/>
    </source>
</evidence>
<dbReference type="Gene3D" id="3.20.20.80">
    <property type="entry name" value="Glycosidases"/>
    <property type="match status" value="2"/>
</dbReference>
<protein>
    <recommendedName>
        <fullName evidence="6">4-alpha-glucanotransferase</fullName>
        <ecNumber evidence="5">2.4.1.25</ecNumber>
    </recommendedName>
    <alternativeName>
        <fullName evidence="14">Amylomaltase</fullName>
    </alternativeName>
    <alternativeName>
        <fullName evidence="15">Disproportionating enzyme</fullName>
    </alternativeName>
</protein>
<evidence type="ECO:0000256" key="15">
    <source>
        <dbReference type="ARBA" id="ARBA00031501"/>
    </source>
</evidence>
<dbReference type="AlphaFoldDB" id="A0A2U1FHI4"/>
<feature type="domain" description="CBM20" evidence="16">
    <location>
        <begin position="127"/>
        <end position="236"/>
    </location>
</feature>
<dbReference type="PROSITE" id="PS51166">
    <property type="entry name" value="CBM20"/>
    <property type="match status" value="2"/>
</dbReference>
<name>A0A2U1FHI4_9PORP</name>
<evidence type="ECO:0000313" key="17">
    <source>
        <dbReference type="EMBL" id="PVZ11616.1"/>
    </source>
</evidence>
<comment type="similarity">
    <text evidence="3">Belongs to the disproportionating enzyme family.</text>
</comment>
<comment type="similarity">
    <text evidence="4">Belongs to the peptidase C25 family.</text>
</comment>
<dbReference type="GO" id="GO:0006508">
    <property type="term" value="P:proteolysis"/>
    <property type="evidence" value="ECO:0007669"/>
    <property type="project" value="UniProtKB-KW"/>
</dbReference>
<sequence>MEIVFSINYRAEWGQRLCISGSSVELGNWDEALALELTATSDDRWEGRVTVDGRRKDIAYYYLVRDAEGRLVHKEWKRMHHLVLDHSYKRVLMDDRWIDRPKNAPFYSSAFYDVFFRHEGRMDRAPKSKKEGVKVVMQLYAPCVHPDDKIYMTGNALALGEWSVQDARVMHHLGQGEWSVTLEKDELPPTLEYKFFIRGRDDFSDIRWEEGANRIYRFESAEAYGAVYLAGLCFREGDYMPRYAGTVIPLFGLRSENDWGIGDFGALHQMVDWAAATRQHMLQLLPINDTTYTRTIRDSYPYNIVSVMALHPIYIHIDALPRLKDEALWNELIRRAQELSVREQTDYPAVLALKEEYLHALYRQEGAAVMRKKAFRQFVSLSADWLDSYVAYCYLRDKYDGLPLHLWQEYTWDRAQIERLAAAPELKSEMNYYRFVQFLLHEQLQAVTLYAEHKGILLKGDIPIGVSSHSAEVWLEPALFDTEHAAGAPPDQFAEEGQNWGFPIYRWDVMSRNGFAWWRKRFEGMAAYFKAFRIDHILGFFRIWEVPTKQVSGLLGHFNPALPLTEKEIKEYGFPFDRQFCTLPLIHADDLQRVFGRYAGEVLVGYLRPFGVNYFTLDLKCFYQTDILALDPDSVPGGNDTIAGLMRVATEVCFVIDPEKPGSFHPRISFERTLRYSHLNIEEKRVWQRMSEDYFYKRNDALWKETALSHLIPLLSSTDMLVCAEDLGMIPPAVPEVMEQLQLLSLVLERTPKNLGQDFADMERQPYCSVCTTSTHDMPPMRLWWQQNEALRQRYYTQVLGEEGSAPEVCTPDLARRILMRHLKAASMLAIFPLSDWMALSVDLQRMVPPESEQINHPEDSHHYWCYRMPMTVEALTADCKELNEAISALIRASGR</sequence>
<dbReference type="SMART" id="SM01065">
    <property type="entry name" value="CBM_2"/>
    <property type="match status" value="2"/>
</dbReference>
<dbReference type="Gene3D" id="2.60.40.10">
    <property type="entry name" value="Immunoglobulins"/>
    <property type="match status" value="2"/>
</dbReference>
<keyword evidence="12" id="KW-0843">Virulence</keyword>
<dbReference type="EC" id="2.4.1.25" evidence="5"/>
<dbReference type="SUPFAM" id="SSF49452">
    <property type="entry name" value="Starch-binding domain-like"/>
    <property type="match status" value="2"/>
</dbReference>
<evidence type="ECO:0000256" key="4">
    <source>
        <dbReference type="ARBA" id="ARBA00006067"/>
    </source>
</evidence>
<dbReference type="InterPro" id="IPR017853">
    <property type="entry name" value="GH"/>
</dbReference>
<comment type="caution">
    <text evidence="17">The sequence shown here is derived from an EMBL/GenBank/DDBJ whole genome shotgun (WGS) entry which is preliminary data.</text>
</comment>
<evidence type="ECO:0000256" key="2">
    <source>
        <dbReference type="ARBA" id="ARBA00004496"/>
    </source>
</evidence>
<dbReference type="GO" id="GO:0008234">
    <property type="term" value="F:cysteine-type peptidase activity"/>
    <property type="evidence" value="ECO:0007669"/>
    <property type="project" value="UniProtKB-KW"/>
</dbReference>
<evidence type="ECO:0000256" key="10">
    <source>
        <dbReference type="ARBA" id="ARBA00022679"/>
    </source>
</evidence>
<evidence type="ECO:0000256" key="1">
    <source>
        <dbReference type="ARBA" id="ARBA00000439"/>
    </source>
</evidence>
<dbReference type="EMBL" id="QEKY01000006">
    <property type="protein sequence ID" value="PVZ11616.1"/>
    <property type="molecule type" value="Genomic_DNA"/>
</dbReference>
<dbReference type="GO" id="GO:0004134">
    <property type="term" value="F:4-alpha-glucanotransferase activity"/>
    <property type="evidence" value="ECO:0007669"/>
    <property type="project" value="UniProtKB-EC"/>
</dbReference>